<evidence type="ECO:0000259" key="2">
    <source>
        <dbReference type="Pfam" id="PF07539"/>
    </source>
</evidence>
<dbReference type="Proteomes" id="UP000007798">
    <property type="component" value="Unassembled WGS sequence"/>
</dbReference>
<accession>B4MQF9</accession>
<dbReference type="Pfam" id="PF20416">
    <property type="entry name" value="UTP20"/>
    <property type="match status" value="1"/>
</dbReference>
<dbReference type="PANTHER" id="PTHR17695">
    <property type="entry name" value="SMALL SUBUNIT PROCESSOME COMPONENT 20 HOMOLOG"/>
    <property type="match status" value="1"/>
</dbReference>
<sequence>MASLAEKTKDTNTFRFKSFGDRVNEIDLRRLALYHIGHRNEELDEAETETYFQQTLQKWNVLNLTEEYNYFSKRCRKIVTLPQLLHQKDFVIDLLLERLATATNLSQQPLLELLYVLARDLREEFYQYFQRVLDRLICLLNTQDSEQLEWTLICLAHLFKTLKPYLKRNIGVVFNAILPLLDEQHYAEHVTNFAVECFAYIARDVRDFPRFLAYVLKTVLREQVESIKGCGRLIYEILRGVNGQLHNSAGDLVAQILDVLVNKEATYTSDQTDLLSEILEHSLELILPYVKTDQMSILWQKLCLAISPDDDKYIVNLMLPLVSYKDGRYISELTLIVSTLLKQLDQSKQVQQSLTSLITHLLTASHAQLTQLDASRLLTKLLATSEKSFSIYESSILELLNYPQFELLVLPHVIAHYEASKGDLPSLELLGRIILHKRPLQLDATSLSQWQIYPLQLKQKSTMDKLTKDLAKIDLNTEEHLLLLLLVPHFRGFSKDFLEKSLQKAIEDHFTTLSKDHLALLLLLQTYFLLKYKLPTKLGIKLHQSLLPSISKDLWALACLELLLIELPKKDLAQSKETKAALAPLLTHSQVQYRRMSSHCLQLLGSLENSKTNPYTYFHAASCVQPTVHNYRELLLQLQQLEPSSLHFKDYSQLPHFKEHTISLLLGLLYNNFKFIWAPVQQLLAAYVKEMEIEDFWLIFKDKLETTVAIIHQKNEDSQVSAKRKSYISSALTLMLPQEAEETVVGQDQNVQQALNYRQLLWQCIPKLGQVAEVKNKDIVRLFLDFIEVEYHGELEKTEHTWNVTEEKEATQLLEDNDDDDDEAVETPSQTRRKRKNYNTQTKFILQTLQLKLACFTIQPNPKALYRQTELKEFYLELLAGPNPQLQQLALDCLVKYKDPTALVQHKSTLSDLIDELKFKSTLSTWNLSNLQTEERAQLLPYVLRLLYGKMLTKGSQKQLSAQQRKTLILRFLGQLEELEILNFLQMAFGRFNLYTDKPIEELHLEVIKHYDPSAVIAAKQLQRIVNLLELIRKEFAGKLSEKFQSYVLKLLLLVGSVAQQVIDGGEGGKLMVAYRNVKHAGLQTLVNYFQHLVDMHELWQEPEIQAICEVYVWPNLSRLSQDSIHNPTPLLKLLLLWGAEVNYQKWLKRQPEKGADPIIQHLVALLLNEKAKPVVKRSLLQLIEQILEATALDEYKEEALSLIRPYIPEILKHLQGNWQRKTKKQMLDRRELNILTLITSHVDDASTCDLLLQLVLPIFSKQVAGAGPEMVIQLITTLSNLLKRVKQPHIYVNQLAPLFELVQVISARKMLCEILTDMAKQLHKAVKDQPQLSAQATALREWARIVYLLNAWDKRWIEQPDYDKRLEALKEVKEMVAEEEKKQQLDMQLAILVVYNCFYMLRHDNDLGLRVNIGELLKGLLPQLTIQLAEKDRNFWLDDILMPLFQRYIRDEKHEHARSEAISALGEMARQCPIDCHEVLRDLAPLTDKHDLEVDFFENILHLQTQRHGRALQRVVNISAGKWRQMPQPCARTLTHILMPLTTRYLLNDKHSGKHTLIDAAIEAVGVMCELLPWQQYLAILRYYLNKLRYSQTHQKQCVRLVVRILDAFHFDLCQGQTDVLMLNQLKEQLIKTTTEETKPTEEEDETNETSVKEETDELDFDAENEEEEADEVTTTTKVTRTSFLLSANAAKRVIATITTILLPALNRSITEKTNYDAKHKINRRRLSYEREEEDIQRVPIALAMVKLLQKLPSDLMENSLPGIFMKVCTFLRSPLKSVRMLTRDILKKIMLTLGGSYLGLLLEQLQSLLTRGFQVHVLSVTLHGVLDALKGDENFKPAHIEDCLQNLLEVALNDIFGDVSAEKEVDKIVAHTPEAKPSAKSYLTLHIAARYIRDNCLLDLLLPFKGHLARTHSRKVTQKIQECFAKIVAGLVENPHIARESLLIFIYGTMSESISDLVPGTQKRQLTAKEQALMRRARPDCLLLQPAPSRRSVEVAGNKQVKSNAQANAHILIEFGLELLHFVLKRKKLNELDYEPFLQPLLPLLKDSLSSSHARTTTYALKCYAAIWLGDYKLSELEAVELEPVVKRMFEILKNFSTFGATRQEENAQLVRSSFKAVVALLRKCEEFQLNDEQIEQLLLHIEQELQEGECSSQSMCFTLLKALVNRKVDTRSLHDLMRRLADLAIISQSDYVRDESRGILLIYLMEYTLQKQVDQMVKFMSVQLCYSQIAGRQSAIQFMHSIINKFPQLILAKQSEFLYLSLGTRLVNDEDPTCRRKVASALEALLSRLNKVERQPLLDLTLLFFTSEQETRRKAGVREMAAALLSRFVLAEKSQFADRLSQVLPTLVNVLTIGDAEAGGRFVRAPGNLSNAAEHLDDDKNKKKKRRKHHEDILDSVDPETELEEKQRGLDHQIIQLQYCLLKIFEHCGESLFSNDSLAPTLDELAYGCQRLLGHEHNWVRCNAAKLLAQILSHYDYDYVGQQLAGIKREQETEEKSLEFIYHQPAHDIKSLVLDLCAQCIPGETASEMIDELAKIMLYIAQMMRDVPFGLKQEIKLQQEDDEVNETQTNKINLYWLVRNIRFLINREVAKAPHDTSLRTALFTVIEGLSTLLSVDAVTKLAPALLQALVREMSEEDQNVDADLRQLALTVGSRLRKRIGSDIYDKLRNSVQTKLMVRRAERRKAVAQEKIHDPERAAKRKAGVQERKKVAKRLKTAVLRGKAPDTKQKLKKRKRKAEFDGF</sequence>
<dbReference type="InterPro" id="IPR011989">
    <property type="entry name" value="ARM-like"/>
</dbReference>
<dbReference type="InParanoid" id="B4MQF9"/>
<feature type="compositionally biased region" description="Acidic residues" evidence="1">
    <location>
        <begin position="1656"/>
        <end position="1673"/>
    </location>
</feature>
<protein>
    <submittedName>
        <fullName evidence="5">GK21432</fullName>
    </submittedName>
</protein>
<evidence type="ECO:0000256" key="1">
    <source>
        <dbReference type="SAM" id="MobiDB-lite"/>
    </source>
</evidence>
<dbReference type="InterPro" id="IPR011430">
    <property type="entry name" value="UTP20_N"/>
</dbReference>
<dbReference type="InterPro" id="IPR016024">
    <property type="entry name" value="ARM-type_fold"/>
</dbReference>
<evidence type="ECO:0000259" key="3">
    <source>
        <dbReference type="Pfam" id="PF20416"/>
    </source>
</evidence>
<dbReference type="Pfam" id="PF23099">
    <property type="entry name" value="UTP20_C"/>
    <property type="match status" value="1"/>
</dbReference>
<dbReference type="InterPro" id="IPR052575">
    <property type="entry name" value="SSU_processome_comp_20"/>
</dbReference>
<dbReference type="Pfam" id="PF07539">
    <property type="entry name" value="UTP20_N"/>
    <property type="match status" value="1"/>
</dbReference>
<dbReference type="PANTHER" id="PTHR17695:SF11">
    <property type="entry name" value="SMALL SUBUNIT PROCESSOME COMPONENT 20 HOMOLOG"/>
    <property type="match status" value="1"/>
</dbReference>
<evidence type="ECO:0000259" key="4">
    <source>
        <dbReference type="Pfam" id="PF23099"/>
    </source>
</evidence>
<dbReference type="GO" id="GO:0030686">
    <property type="term" value="C:90S preribosome"/>
    <property type="evidence" value="ECO:0007669"/>
    <property type="project" value="TreeGrafter"/>
</dbReference>
<dbReference type="eggNOG" id="KOG1823">
    <property type="taxonomic scope" value="Eukaryota"/>
</dbReference>
<proteinExistence type="predicted"/>
<feature type="region of interest" description="Disordered" evidence="1">
    <location>
        <begin position="813"/>
        <end position="834"/>
    </location>
</feature>
<dbReference type="InterPro" id="IPR046523">
    <property type="entry name" value="UTP20_dom"/>
</dbReference>
<dbReference type="Gene3D" id="1.25.10.10">
    <property type="entry name" value="Leucine-rich Repeat Variant"/>
    <property type="match status" value="3"/>
</dbReference>
<feature type="compositionally biased region" description="Acidic residues" evidence="1">
    <location>
        <begin position="815"/>
        <end position="825"/>
    </location>
</feature>
<reference evidence="5 6" key="1">
    <citation type="journal article" date="2007" name="Nature">
        <title>Evolution of genes and genomes on the Drosophila phylogeny.</title>
        <authorList>
            <consortium name="Drosophila 12 Genomes Consortium"/>
            <person name="Clark A.G."/>
            <person name="Eisen M.B."/>
            <person name="Smith D.R."/>
            <person name="Bergman C.M."/>
            <person name="Oliver B."/>
            <person name="Markow T.A."/>
            <person name="Kaufman T.C."/>
            <person name="Kellis M."/>
            <person name="Gelbart W."/>
            <person name="Iyer V.N."/>
            <person name="Pollard D.A."/>
            <person name="Sackton T.B."/>
            <person name="Larracuente A.M."/>
            <person name="Singh N.D."/>
            <person name="Abad J.P."/>
            <person name="Abt D.N."/>
            <person name="Adryan B."/>
            <person name="Aguade M."/>
            <person name="Akashi H."/>
            <person name="Anderson W.W."/>
            <person name="Aquadro C.F."/>
            <person name="Ardell D.H."/>
            <person name="Arguello R."/>
            <person name="Artieri C.G."/>
            <person name="Barbash D.A."/>
            <person name="Barker D."/>
            <person name="Barsanti P."/>
            <person name="Batterham P."/>
            <person name="Batzoglou S."/>
            <person name="Begun D."/>
            <person name="Bhutkar A."/>
            <person name="Blanco E."/>
            <person name="Bosak S.A."/>
            <person name="Bradley R.K."/>
            <person name="Brand A.D."/>
            <person name="Brent M.R."/>
            <person name="Brooks A.N."/>
            <person name="Brown R.H."/>
            <person name="Butlin R.K."/>
            <person name="Caggese C."/>
            <person name="Calvi B.R."/>
            <person name="Bernardo de Carvalho A."/>
            <person name="Caspi A."/>
            <person name="Castrezana S."/>
            <person name="Celniker S.E."/>
            <person name="Chang J.L."/>
            <person name="Chapple C."/>
            <person name="Chatterji S."/>
            <person name="Chinwalla A."/>
            <person name="Civetta A."/>
            <person name="Clifton S.W."/>
            <person name="Comeron J.M."/>
            <person name="Costello J.C."/>
            <person name="Coyne J.A."/>
            <person name="Daub J."/>
            <person name="David R.G."/>
            <person name="Delcher A.L."/>
            <person name="Delehaunty K."/>
            <person name="Do C.B."/>
            <person name="Ebling H."/>
            <person name="Edwards K."/>
            <person name="Eickbush T."/>
            <person name="Evans J.D."/>
            <person name="Filipski A."/>
            <person name="Findeiss S."/>
            <person name="Freyhult E."/>
            <person name="Fulton L."/>
            <person name="Fulton R."/>
            <person name="Garcia A.C."/>
            <person name="Gardiner A."/>
            <person name="Garfield D.A."/>
            <person name="Garvin B.E."/>
            <person name="Gibson G."/>
            <person name="Gilbert D."/>
            <person name="Gnerre S."/>
            <person name="Godfrey J."/>
            <person name="Good R."/>
            <person name="Gotea V."/>
            <person name="Gravely B."/>
            <person name="Greenberg A.J."/>
            <person name="Griffiths-Jones S."/>
            <person name="Gross S."/>
            <person name="Guigo R."/>
            <person name="Gustafson E.A."/>
            <person name="Haerty W."/>
            <person name="Hahn M.W."/>
            <person name="Halligan D.L."/>
            <person name="Halpern A.L."/>
            <person name="Halter G.M."/>
            <person name="Han M.V."/>
            <person name="Heger A."/>
            <person name="Hillier L."/>
            <person name="Hinrichs A.S."/>
            <person name="Holmes I."/>
            <person name="Hoskins R.A."/>
            <person name="Hubisz M.J."/>
            <person name="Hultmark D."/>
            <person name="Huntley M.A."/>
            <person name="Jaffe D.B."/>
            <person name="Jagadeeshan S."/>
            <person name="Jeck W.R."/>
            <person name="Johnson J."/>
            <person name="Jones C.D."/>
            <person name="Jordan W.C."/>
            <person name="Karpen G.H."/>
            <person name="Kataoka E."/>
            <person name="Keightley P.D."/>
            <person name="Kheradpour P."/>
            <person name="Kirkness E.F."/>
            <person name="Koerich L.B."/>
            <person name="Kristiansen K."/>
            <person name="Kudrna D."/>
            <person name="Kulathinal R.J."/>
            <person name="Kumar S."/>
            <person name="Kwok R."/>
            <person name="Lander E."/>
            <person name="Langley C.H."/>
            <person name="Lapoint R."/>
            <person name="Lazzaro B.P."/>
            <person name="Lee S.J."/>
            <person name="Levesque L."/>
            <person name="Li R."/>
            <person name="Lin C.F."/>
            <person name="Lin M.F."/>
            <person name="Lindblad-Toh K."/>
            <person name="Llopart A."/>
            <person name="Long M."/>
            <person name="Low L."/>
            <person name="Lozovsky E."/>
            <person name="Lu J."/>
            <person name="Luo M."/>
            <person name="Machado C.A."/>
            <person name="Makalowski W."/>
            <person name="Marzo M."/>
            <person name="Matsuda M."/>
            <person name="Matzkin L."/>
            <person name="McAllister B."/>
            <person name="McBride C.S."/>
            <person name="McKernan B."/>
            <person name="McKernan K."/>
            <person name="Mendez-Lago M."/>
            <person name="Minx P."/>
            <person name="Mollenhauer M.U."/>
            <person name="Montooth K."/>
            <person name="Mount S.M."/>
            <person name="Mu X."/>
            <person name="Myers E."/>
            <person name="Negre B."/>
            <person name="Newfeld S."/>
            <person name="Nielsen R."/>
            <person name="Noor M.A."/>
            <person name="O'Grady P."/>
            <person name="Pachter L."/>
            <person name="Papaceit M."/>
            <person name="Parisi M.J."/>
            <person name="Parisi M."/>
            <person name="Parts L."/>
            <person name="Pedersen J.S."/>
            <person name="Pesole G."/>
            <person name="Phillippy A.M."/>
            <person name="Ponting C.P."/>
            <person name="Pop M."/>
            <person name="Porcelli D."/>
            <person name="Powell J.R."/>
            <person name="Prohaska S."/>
            <person name="Pruitt K."/>
            <person name="Puig M."/>
            <person name="Quesneville H."/>
            <person name="Ram K.R."/>
            <person name="Rand D."/>
            <person name="Rasmussen M.D."/>
            <person name="Reed L.K."/>
            <person name="Reenan R."/>
            <person name="Reily A."/>
            <person name="Remington K.A."/>
            <person name="Rieger T.T."/>
            <person name="Ritchie M.G."/>
            <person name="Robin C."/>
            <person name="Rogers Y.H."/>
            <person name="Rohde C."/>
            <person name="Rozas J."/>
            <person name="Rubenfield M.J."/>
            <person name="Ruiz A."/>
            <person name="Russo S."/>
            <person name="Salzberg S.L."/>
            <person name="Sanchez-Gracia A."/>
            <person name="Saranga D.J."/>
            <person name="Sato H."/>
            <person name="Schaeffer S.W."/>
            <person name="Schatz M.C."/>
            <person name="Schlenke T."/>
            <person name="Schwartz R."/>
            <person name="Segarra C."/>
            <person name="Singh R.S."/>
            <person name="Sirot L."/>
            <person name="Sirota M."/>
            <person name="Sisneros N.B."/>
            <person name="Smith C.D."/>
            <person name="Smith T.F."/>
            <person name="Spieth J."/>
            <person name="Stage D.E."/>
            <person name="Stark A."/>
            <person name="Stephan W."/>
            <person name="Strausberg R.L."/>
            <person name="Strempel S."/>
            <person name="Sturgill D."/>
            <person name="Sutton G."/>
            <person name="Sutton G.G."/>
            <person name="Tao W."/>
            <person name="Teichmann S."/>
            <person name="Tobari Y.N."/>
            <person name="Tomimura Y."/>
            <person name="Tsolas J.M."/>
            <person name="Valente V.L."/>
            <person name="Venter E."/>
            <person name="Venter J.C."/>
            <person name="Vicario S."/>
            <person name="Vieira F.G."/>
            <person name="Vilella A.J."/>
            <person name="Villasante A."/>
            <person name="Walenz B."/>
            <person name="Wang J."/>
            <person name="Wasserman M."/>
            <person name="Watts T."/>
            <person name="Wilson D."/>
            <person name="Wilson R.K."/>
            <person name="Wing R.A."/>
            <person name="Wolfner M.F."/>
            <person name="Wong A."/>
            <person name="Wong G.K."/>
            <person name="Wu C.I."/>
            <person name="Wu G."/>
            <person name="Yamamoto D."/>
            <person name="Yang H.P."/>
            <person name="Yang S.P."/>
            <person name="Yorke J.A."/>
            <person name="Yoshida K."/>
            <person name="Zdobnov E."/>
            <person name="Zhang P."/>
            <person name="Zhang Y."/>
            <person name="Zimin A.V."/>
            <person name="Baldwin J."/>
            <person name="Abdouelleil A."/>
            <person name="Abdulkadir J."/>
            <person name="Abebe A."/>
            <person name="Abera B."/>
            <person name="Abreu J."/>
            <person name="Acer S.C."/>
            <person name="Aftuck L."/>
            <person name="Alexander A."/>
            <person name="An P."/>
            <person name="Anderson E."/>
            <person name="Anderson S."/>
            <person name="Arachi H."/>
            <person name="Azer M."/>
            <person name="Bachantsang P."/>
            <person name="Barry A."/>
            <person name="Bayul T."/>
            <person name="Berlin A."/>
            <person name="Bessette D."/>
            <person name="Bloom T."/>
            <person name="Blye J."/>
            <person name="Boguslavskiy L."/>
            <person name="Bonnet C."/>
            <person name="Boukhgalter B."/>
            <person name="Bourzgui I."/>
            <person name="Brown A."/>
            <person name="Cahill P."/>
            <person name="Channer S."/>
            <person name="Cheshatsang Y."/>
            <person name="Chuda L."/>
            <person name="Citroen M."/>
            <person name="Collymore A."/>
            <person name="Cooke P."/>
            <person name="Costello M."/>
            <person name="D'Aco K."/>
            <person name="Daza R."/>
            <person name="De Haan G."/>
            <person name="DeGray S."/>
            <person name="DeMaso C."/>
            <person name="Dhargay N."/>
            <person name="Dooley K."/>
            <person name="Dooley E."/>
            <person name="Doricent M."/>
            <person name="Dorje P."/>
            <person name="Dorjee K."/>
            <person name="Dupes A."/>
            <person name="Elong R."/>
            <person name="Falk J."/>
            <person name="Farina A."/>
            <person name="Faro S."/>
            <person name="Ferguson D."/>
            <person name="Fisher S."/>
            <person name="Foley C.D."/>
            <person name="Franke A."/>
            <person name="Friedrich D."/>
            <person name="Gadbois L."/>
            <person name="Gearin G."/>
            <person name="Gearin C.R."/>
            <person name="Giannoukos G."/>
            <person name="Goode T."/>
            <person name="Graham J."/>
            <person name="Grandbois E."/>
            <person name="Grewal S."/>
            <person name="Gyaltsen K."/>
            <person name="Hafez N."/>
            <person name="Hagos B."/>
            <person name="Hall J."/>
            <person name="Henson C."/>
            <person name="Hollinger A."/>
            <person name="Honan T."/>
            <person name="Huard M.D."/>
            <person name="Hughes L."/>
            <person name="Hurhula B."/>
            <person name="Husby M.E."/>
            <person name="Kamat A."/>
            <person name="Kanga B."/>
            <person name="Kashin S."/>
            <person name="Khazanovich D."/>
            <person name="Kisner P."/>
            <person name="Lance K."/>
            <person name="Lara M."/>
            <person name="Lee W."/>
            <person name="Lennon N."/>
            <person name="Letendre F."/>
            <person name="LeVine R."/>
            <person name="Lipovsky A."/>
            <person name="Liu X."/>
            <person name="Liu J."/>
            <person name="Liu S."/>
            <person name="Lokyitsang T."/>
            <person name="Lokyitsang Y."/>
            <person name="Lubonja R."/>
            <person name="Lui A."/>
            <person name="MacDonald P."/>
            <person name="Magnisalis V."/>
            <person name="Maru K."/>
            <person name="Matthews C."/>
            <person name="McCusker W."/>
            <person name="McDonough S."/>
            <person name="Mehta T."/>
            <person name="Meldrim J."/>
            <person name="Meneus L."/>
            <person name="Mihai O."/>
            <person name="Mihalev A."/>
            <person name="Mihova T."/>
            <person name="Mittelman R."/>
            <person name="Mlenga V."/>
            <person name="Montmayeur A."/>
            <person name="Mulrain L."/>
            <person name="Navidi A."/>
            <person name="Naylor J."/>
            <person name="Negash T."/>
            <person name="Nguyen T."/>
            <person name="Nguyen N."/>
            <person name="Nicol R."/>
            <person name="Norbu C."/>
            <person name="Norbu N."/>
            <person name="Novod N."/>
            <person name="O'Neill B."/>
            <person name="Osman S."/>
            <person name="Markiewicz E."/>
            <person name="Oyono O.L."/>
            <person name="Patti C."/>
            <person name="Phunkhang P."/>
            <person name="Pierre F."/>
            <person name="Priest M."/>
            <person name="Raghuraman S."/>
            <person name="Rege F."/>
            <person name="Reyes R."/>
            <person name="Rise C."/>
            <person name="Rogov P."/>
            <person name="Ross K."/>
            <person name="Ryan E."/>
            <person name="Settipalli S."/>
            <person name="Shea T."/>
            <person name="Sherpa N."/>
            <person name="Shi L."/>
            <person name="Shih D."/>
            <person name="Sparrow T."/>
            <person name="Spaulding J."/>
            <person name="Stalker J."/>
            <person name="Stange-Thomann N."/>
            <person name="Stavropoulos S."/>
            <person name="Stone C."/>
            <person name="Strader C."/>
            <person name="Tesfaye S."/>
            <person name="Thomson T."/>
            <person name="Thoulutsang Y."/>
            <person name="Thoulutsang D."/>
            <person name="Topham K."/>
            <person name="Topping I."/>
            <person name="Tsamla T."/>
            <person name="Vassiliev H."/>
            <person name="Vo A."/>
            <person name="Wangchuk T."/>
            <person name="Wangdi T."/>
            <person name="Weiand M."/>
            <person name="Wilkinson J."/>
            <person name="Wilson A."/>
            <person name="Yadav S."/>
            <person name="Young G."/>
            <person name="Yu Q."/>
            <person name="Zembek L."/>
            <person name="Zhong D."/>
            <person name="Zimmer A."/>
            <person name="Zwirko Z."/>
            <person name="Jaffe D.B."/>
            <person name="Alvarez P."/>
            <person name="Brockman W."/>
            <person name="Butler J."/>
            <person name="Chin C."/>
            <person name="Gnerre S."/>
            <person name="Grabherr M."/>
            <person name="Kleber M."/>
            <person name="Mauceli E."/>
            <person name="MacCallum I."/>
        </authorList>
    </citation>
    <scope>NUCLEOTIDE SEQUENCE [LARGE SCALE GENOMIC DNA]</scope>
    <source>
        <strain evidence="6">Tucson 14030-0811.24</strain>
    </source>
</reference>
<dbReference type="GO" id="GO:0032040">
    <property type="term" value="C:small-subunit processome"/>
    <property type="evidence" value="ECO:0007669"/>
    <property type="project" value="TreeGrafter"/>
</dbReference>
<dbReference type="STRING" id="7260.B4MQF9"/>
<organism evidence="6">
    <name type="scientific">Drosophila willistoni</name>
    <name type="common">Fruit fly</name>
    <dbReference type="NCBI Taxonomy" id="7260"/>
    <lineage>
        <taxon>Eukaryota</taxon>
        <taxon>Metazoa</taxon>
        <taxon>Ecdysozoa</taxon>
        <taxon>Arthropoda</taxon>
        <taxon>Hexapoda</taxon>
        <taxon>Insecta</taxon>
        <taxon>Pterygota</taxon>
        <taxon>Neoptera</taxon>
        <taxon>Endopterygota</taxon>
        <taxon>Diptera</taxon>
        <taxon>Brachycera</taxon>
        <taxon>Muscomorpha</taxon>
        <taxon>Ephydroidea</taxon>
        <taxon>Drosophilidae</taxon>
        <taxon>Drosophila</taxon>
        <taxon>Sophophora</taxon>
    </lineage>
</organism>
<gene>
    <name evidence="5" type="primary">Dwil\GK21432</name>
    <name evidence="5" type="ORF">Dwil_GK21432</name>
</gene>
<evidence type="ECO:0000313" key="5">
    <source>
        <dbReference type="EMBL" id="EDW74348.1"/>
    </source>
</evidence>
<dbReference type="SUPFAM" id="SSF48371">
    <property type="entry name" value="ARM repeat"/>
    <property type="match status" value="4"/>
</dbReference>
<feature type="region of interest" description="Disordered" evidence="1">
    <location>
        <begin position="2722"/>
        <end position="2745"/>
    </location>
</feature>
<dbReference type="InterPro" id="IPR057525">
    <property type="entry name" value="UTP20_C"/>
</dbReference>
<dbReference type="HOGENOM" id="CLU_000327_0_1_1"/>
<name>B4MQF9_DROWI</name>
<dbReference type="KEGG" id="dwi:6640322"/>
<feature type="domain" description="U3 small nucleolar RNA-associated protein 20 N-terminal" evidence="2">
    <location>
        <begin position="845"/>
        <end position="1453"/>
    </location>
</feature>
<keyword evidence="6" id="KW-1185">Reference proteome</keyword>
<dbReference type="FunCoup" id="B4MQF9">
    <property type="interactions" value="1692"/>
</dbReference>
<feature type="region of interest" description="Disordered" evidence="1">
    <location>
        <begin position="1634"/>
        <end position="1676"/>
    </location>
</feature>
<dbReference type="PhylomeDB" id="B4MQF9"/>
<feature type="domain" description="U3 small nucleolar RNA-associated protein 20" evidence="3">
    <location>
        <begin position="1732"/>
        <end position="1952"/>
    </location>
</feature>
<feature type="domain" description="U3 small nucleolar RNA-associated protein 20 C-terminal" evidence="4">
    <location>
        <begin position="2416"/>
        <end position="2718"/>
    </location>
</feature>
<dbReference type="OMA" id="EGLMAMF"/>
<dbReference type="EMBL" id="CH963849">
    <property type="protein sequence ID" value="EDW74348.1"/>
    <property type="molecule type" value="Genomic_DNA"/>
</dbReference>
<evidence type="ECO:0000313" key="6">
    <source>
        <dbReference type="Proteomes" id="UP000007798"/>
    </source>
</evidence>
<dbReference type="OrthoDB" id="360653at2759"/>